<dbReference type="Pfam" id="PF08592">
    <property type="entry name" value="Anthrone_oxy"/>
    <property type="match status" value="1"/>
</dbReference>
<feature type="transmembrane region" description="Helical" evidence="2">
    <location>
        <begin position="66"/>
        <end position="86"/>
    </location>
</feature>
<dbReference type="eggNOG" id="COG5500">
    <property type="taxonomic scope" value="Bacteria"/>
</dbReference>
<keyword evidence="4" id="KW-1185">Reference proteome</keyword>
<name>A0A0T6LTI9_WENVI</name>
<evidence type="ECO:0000313" key="3">
    <source>
        <dbReference type="EMBL" id="KRV49403.1"/>
    </source>
</evidence>
<dbReference type="AlphaFoldDB" id="A0A0T6LTI9"/>
<evidence type="ECO:0000256" key="1">
    <source>
        <dbReference type="SAM" id="MobiDB-lite"/>
    </source>
</evidence>
<dbReference type="OrthoDB" id="428263at2"/>
<comment type="caution">
    <text evidence="3">The sequence shown here is derived from an EMBL/GenBank/DDBJ whole genome shotgun (WGS) entry which is preliminary data.</text>
</comment>
<protein>
    <recommendedName>
        <fullName evidence="5">DUF1772 domain-containing protein</fullName>
    </recommendedName>
</protein>
<dbReference type="Proteomes" id="UP000050867">
    <property type="component" value="Unassembled WGS sequence"/>
</dbReference>
<keyword evidence="2" id="KW-0472">Membrane</keyword>
<evidence type="ECO:0008006" key="5">
    <source>
        <dbReference type="Google" id="ProtNLM"/>
    </source>
</evidence>
<feature type="region of interest" description="Disordered" evidence="1">
    <location>
        <begin position="175"/>
        <end position="197"/>
    </location>
</feature>
<feature type="transmembrane region" description="Helical" evidence="2">
    <location>
        <begin position="21"/>
        <end position="46"/>
    </location>
</feature>
<gene>
    <name evidence="3" type="ORF">AQ490_20675</name>
</gene>
<accession>A0A0T6LTI9</accession>
<dbReference type="STRING" id="76728.AQ490_20675"/>
<keyword evidence="2" id="KW-0812">Transmembrane</keyword>
<sequence length="197" mass="20806">MNHPAAPTTTPPATGRRWSGAVLGLALLTTGLVAGLFFAFSCAVMPGLARVDDRTFVETMQEINVAILNPVFYTAFMGSLALCAVAAVQQRRLGRRHVLRWVLAALVLHALLFLVTSAISVPLNEELADAGAAPRDPGAVRERFETPWVAWNVVRSVLSAGALVCLGAAVQRHGRAGAGTGEPHAAVSRAVHRASVR</sequence>
<dbReference type="RefSeq" id="WP_018383453.1">
    <property type="nucleotide sequence ID" value="NZ_LLZU01000012.1"/>
</dbReference>
<feature type="transmembrane region" description="Helical" evidence="2">
    <location>
        <begin position="148"/>
        <end position="170"/>
    </location>
</feature>
<feature type="transmembrane region" description="Helical" evidence="2">
    <location>
        <begin position="98"/>
        <end position="119"/>
    </location>
</feature>
<keyword evidence="2" id="KW-1133">Transmembrane helix</keyword>
<evidence type="ECO:0000313" key="4">
    <source>
        <dbReference type="Proteomes" id="UP000050867"/>
    </source>
</evidence>
<dbReference type="EMBL" id="LLZU01000012">
    <property type="protein sequence ID" value="KRV49403.1"/>
    <property type="molecule type" value="Genomic_DNA"/>
</dbReference>
<reference evidence="3 4" key="1">
    <citation type="submission" date="2015-10" db="EMBL/GenBank/DDBJ databases">
        <title>Draft genome sequence of pyrrolomycin-producing Streptomyces vitaminophilus.</title>
        <authorList>
            <person name="Graham D.E."/>
            <person name="Mahan K.M."/>
            <person name="Klingeman D.M."/>
            <person name="Hettich R.L."/>
            <person name="Parry R.J."/>
        </authorList>
    </citation>
    <scope>NUCLEOTIDE SEQUENCE [LARGE SCALE GENOMIC DNA]</scope>
    <source>
        <strain evidence="3 4">ATCC 31673</strain>
    </source>
</reference>
<organism evidence="3 4">
    <name type="scientific">Wenjunlia vitaminophila</name>
    <name type="common">Streptomyces vitaminophilus</name>
    <dbReference type="NCBI Taxonomy" id="76728"/>
    <lineage>
        <taxon>Bacteria</taxon>
        <taxon>Bacillati</taxon>
        <taxon>Actinomycetota</taxon>
        <taxon>Actinomycetes</taxon>
        <taxon>Kitasatosporales</taxon>
        <taxon>Streptomycetaceae</taxon>
        <taxon>Wenjunlia</taxon>
    </lineage>
</organism>
<proteinExistence type="predicted"/>
<dbReference type="InterPro" id="IPR013901">
    <property type="entry name" value="Anthrone_oxy"/>
</dbReference>
<evidence type="ECO:0000256" key="2">
    <source>
        <dbReference type="SAM" id="Phobius"/>
    </source>
</evidence>